<accession>A0ABR3L9R2</accession>
<comment type="caution">
    <text evidence="1">The sequence shown here is derived from an EMBL/GenBank/DDBJ whole genome shotgun (WGS) entry which is preliminary data.</text>
</comment>
<evidence type="ECO:0000313" key="2">
    <source>
        <dbReference type="Proteomes" id="UP001558613"/>
    </source>
</evidence>
<gene>
    <name evidence="1" type="ORF">QQF64_020612</name>
</gene>
<dbReference type="Proteomes" id="UP001558613">
    <property type="component" value="Unassembled WGS sequence"/>
</dbReference>
<organism evidence="1 2">
    <name type="scientific">Cirrhinus molitorella</name>
    <name type="common">mud carp</name>
    <dbReference type="NCBI Taxonomy" id="172907"/>
    <lineage>
        <taxon>Eukaryota</taxon>
        <taxon>Metazoa</taxon>
        <taxon>Chordata</taxon>
        <taxon>Craniata</taxon>
        <taxon>Vertebrata</taxon>
        <taxon>Euteleostomi</taxon>
        <taxon>Actinopterygii</taxon>
        <taxon>Neopterygii</taxon>
        <taxon>Teleostei</taxon>
        <taxon>Ostariophysi</taxon>
        <taxon>Cypriniformes</taxon>
        <taxon>Cyprinidae</taxon>
        <taxon>Labeoninae</taxon>
        <taxon>Labeonini</taxon>
        <taxon>Cirrhinus</taxon>
    </lineage>
</organism>
<protein>
    <submittedName>
        <fullName evidence="1">Uncharacterized protein</fullName>
    </submittedName>
</protein>
<proteinExistence type="predicted"/>
<dbReference type="EMBL" id="JAYMGO010000023">
    <property type="protein sequence ID" value="KAL1249607.1"/>
    <property type="molecule type" value="Genomic_DNA"/>
</dbReference>
<evidence type="ECO:0000313" key="1">
    <source>
        <dbReference type="EMBL" id="KAL1249607.1"/>
    </source>
</evidence>
<name>A0ABR3L9R2_9TELE</name>
<keyword evidence="2" id="KW-1185">Reference proteome</keyword>
<reference evidence="1 2" key="1">
    <citation type="submission" date="2023-09" db="EMBL/GenBank/DDBJ databases">
        <authorList>
            <person name="Wang M."/>
        </authorList>
    </citation>
    <scope>NUCLEOTIDE SEQUENCE [LARGE SCALE GENOMIC DNA]</scope>
    <source>
        <strain evidence="1">GT-2023</strain>
        <tissue evidence="1">Liver</tissue>
    </source>
</reference>
<sequence>MFHLCVSTLTTASLSKISPKFFLTPTKPPVPSPSLSLSHPAVRKVNPISSAACFSLSLSGLMCGKQASFSVVTIPGEPPSFLPVYVKQALLVSWVAVN</sequence>